<evidence type="ECO:0000256" key="1">
    <source>
        <dbReference type="SAM" id="Coils"/>
    </source>
</evidence>
<name>A0ABQ9NHU4_9PEZI</name>
<protein>
    <submittedName>
        <fullName evidence="3">Uncharacterized protein</fullName>
    </submittedName>
</protein>
<feature type="region of interest" description="Disordered" evidence="2">
    <location>
        <begin position="90"/>
        <end position="174"/>
    </location>
</feature>
<proteinExistence type="predicted"/>
<organism evidence="3 4">
    <name type="scientific">Coniosporium apollinis</name>
    <dbReference type="NCBI Taxonomy" id="61459"/>
    <lineage>
        <taxon>Eukaryota</taxon>
        <taxon>Fungi</taxon>
        <taxon>Dikarya</taxon>
        <taxon>Ascomycota</taxon>
        <taxon>Pezizomycotina</taxon>
        <taxon>Dothideomycetes</taxon>
        <taxon>Dothideomycetes incertae sedis</taxon>
        <taxon>Coniosporium</taxon>
    </lineage>
</organism>
<keyword evidence="1" id="KW-0175">Coiled coil</keyword>
<feature type="compositionally biased region" description="Basic residues" evidence="2">
    <location>
        <begin position="143"/>
        <end position="156"/>
    </location>
</feature>
<feature type="compositionally biased region" description="Low complexity" evidence="2">
    <location>
        <begin position="339"/>
        <end position="349"/>
    </location>
</feature>
<feature type="compositionally biased region" description="Low complexity" evidence="2">
    <location>
        <begin position="1"/>
        <end position="21"/>
    </location>
</feature>
<gene>
    <name evidence="3" type="ORF">H2201_008848</name>
</gene>
<evidence type="ECO:0000256" key="2">
    <source>
        <dbReference type="SAM" id="MobiDB-lite"/>
    </source>
</evidence>
<feature type="region of interest" description="Disordered" evidence="2">
    <location>
        <begin position="1"/>
        <end position="56"/>
    </location>
</feature>
<accession>A0ABQ9NHU4</accession>
<reference evidence="3" key="1">
    <citation type="submission" date="2022-10" db="EMBL/GenBank/DDBJ databases">
        <title>Culturing micro-colonial fungi from biological soil crusts in the Mojave desert and describing Neophaeococcomyces mojavensis, and introducing the new genera and species Taxawa tesnikishii.</title>
        <authorList>
            <person name="Kurbessoian T."/>
            <person name="Stajich J.E."/>
        </authorList>
    </citation>
    <scope>NUCLEOTIDE SEQUENCE</scope>
    <source>
        <strain evidence="3">TK_1</strain>
    </source>
</reference>
<dbReference type="Proteomes" id="UP001172684">
    <property type="component" value="Unassembled WGS sequence"/>
</dbReference>
<feature type="region of interest" description="Disordered" evidence="2">
    <location>
        <begin position="208"/>
        <end position="362"/>
    </location>
</feature>
<feature type="coiled-coil region" evidence="1">
    <location>
        <begin position="574"/>
        <end position="601"/>
    </location>
</feature>
<feature type="compositionally biased region" description="Polar residues" evidence="2">
    <location>
        <begin position="279"/>
        <end position="290"/>
    </location>
</feature>
<comment type="caution">
    <text evidence="3">The sequence shown here is derived from an EMBL/GenBank/DDBJ whole genome shotgun (WGS) entry which is preliminary data.</text>
</comment>
<dbReference type="EMBL" id="JAPDRL010000185">
    <property type="protein sequence ID" value="KAJ9655211.1"/>
    <property type="molecule type" value="Genomic_DNA"/>
</dbReference>
<feature type="compositionally biased region" description="Polar residues" evidence="2">
    <location>
        <begin position="22"/>
        <end position="48"/>
    </location>
</feature>
<evidence type="ECO:0000313" key="3">
    <source>
        <dbReference type="EMBL" id="KAJ9655211.1"/>
    </source>
</evidence>
<evidence type="ECO:0000313" key="4">
    <source>
        <dbReference type="Proteomes" id="UP001172684"/>
    </source>
</evidence>
<sequence>MNSSAVTATSPLTTASTLSAPQSQAPNTRPTNAPTAYQTPNADTSNGSIGAAPPFPQYSAQTAEILKRVSANALGTHGWEAARERVLKSMVTSENIAPPPPAAATHKRGRGDSRGGATTAKGEGAVGASSSPAVGRGRDGGRGRGRGGGRGGKRKRATSEDASDDANESDVSNSYTTLLYATRSGPRGYQVEAVGADAVVAISGLGGEAPQAESHAERGELAGENLTADENRPYFSALPHAKRKRVEAGGDNAGEVVSPAPEHQKSSARNPPARHSRESVTFTPRSSTPRSGKRITEDGALETKWSESEDSAAEDTRESPGQHSSTQDLHRDYPSAIKSSSSSVSTTSSIPPKDQMGALHSPADKTWDSAATFDQVLDIFWTNDLCCVDDTIVSEHERQGKPLRIKPDEHTLIHLLPMYEHPTVAFVNLKTGVVEHMENLRENGDDTLPARIRSALERVTALVSQEERLQQLQWTFVAQDCAKRDNAWDRGVHMLATVLHRMARIPQPTSIDTGLWGRVFRAAVSNETASAEIVDTLPSGEVVKDLPASQVQHHDGSGLDPGLDSVLGGSSRAYANVNRRFAKYQRNLQDAKEKLQHAQVAHTVLLRLLENAKDAQRRLAKRKGKKAFSIQFHELMRAELERLEKKPEYDADSDPPTDAEDALRNGRVLIKQGVDKLTSEIGQIAQEEEKTSRRRNAVLAAMKTLEAEKDARYVRTTTLEELVKSAATELDTFYAAEIQVCQARLQDCQKYWGIVRNGGLMPM</sequence>
<keyword evidence="4" id="KW-1185">Reference proteome</keyword>